<feature type="coiled-coil region" evidence="1">
    <location>
        <begin position="315"/>
        <end position="349"/>
    </location>
</feature>
<reference evidence="3 4" key="1">
    <citation type="submission" date="2019-02" db="EMBL/GenBank/DDBJ databases">
        <title>Aquabacterium sp. strain KMB7.</title>
        <authorList>
            <person name="Chen W.-M."/>
        </authorList>
    </citation>
    <scope>NUCLEOTIDE SEQUENCE [LARGE SCALE GENOMIC DNA]</scope>
    <source>
        <strain evidence="3 4">KMB7</strain>
    </source>
</reference>
<feature type="compositionally biased region" description="Low complexity" evidence="2">
    <location>
        <begin position="144"/>
        <end position="159"/>
    </location>
</feature>
<accession>A0A4Q9H1M4</accession>
<evidence type="ECO:0000313" key="4">
    <source>
        <dbReference type="Proteomes" id="UP000292120"/>
    </source>
</evidence>
<gene>
    <name evidence="3" type="ORF">EYS42_01015</name>
</gene>
<dbReference type="OrthoDB" id="9180424at2"/>
<name>A0A4Q9H1M4_9BURK</name>
<feature type="region of interest" description="Disordered" evidence="2">
    <location>
        <begin position="140"/>
        <end position="159"/>
    </location>
</feature>
<feature type="region of interest" description="Disordered" evidence="2">
    <location>
        <begin position="704"/>
        <end position="754"/>
    </location>
</feature>
<feature type="region of interest" description="Disordered" evidence="2">
    <location>
        <begin position="389"/>
        <end position="411"/>
    </location>
</feature>
<sequence>MKNVNRLPVVCAIGVLIMGIAAPAWSLGFGRPVSRAILGESFQATVPLRLEAGEEFDDKCLVADVYFGDDKVETSRVQAQLLPGKGTERSVRISTAAVVNEPVVTLYLAAGCSAKVSRKFVAFADPPQLAALSDASVVDAGQGSVTPAGTPSAASPALPLGSAVARGSARVDAHPLESRDESRSTRGRFPAPANVDAGAPRAVRPSTSASVGGADAAPVSRAAESPPPRSSKVEQRLAAARRDRLSARLDASTSARPAASRLVLDPVETDATIAPSLMMSSELKGGLDVDSPQAQERRAAAAALWAAMNASPEQLARDRTRMQELEQRLARLQQDSVAAREKVLALEARVREAEEGKLTQPLVMGLAGVSALLAAALFYVVRRQKPAEAQATWWQPEDEPSPPADGESRTPLAEPALDRTAAEFVAMEPASVRSVVASGPVSPLEEPTPVVSSVDPMIMPAANSGTPVALPTVPVVPPPVSISSVNPEASEAVRALSVEELIDLEQQAEFFSVLGQDDAAIELLESSIHNTAGSSPLPFLKLLEMYQRLGRQDDYQRVQAEFNQRFNAYAPAWDADLSHGHALSEYPGVLERLQAIWSSPSQAMSVLQKSLTRPDETVETFDLPAYRELLFLYAVARDLSERESQDRPAVDLLAREAQALTMVPDIDLDEPTAVAPLMATRPVKATPDARPSFSLDLSLDDLSGDHIERPAGAGDVAQRDAEMREPNAAMPGVVPVEDNMTLAPADQSSGPSRR</sequence>
<feature type="region of interest" description="Disordered" evidence="2">
    <location>
        <begin position="165"/>
        <end position="252"/>
    </location>
</feature>
<feature type="compositionally biased region" description="Basic and acidic residues" evidence="2">
    <location>
        <begin position="231"/>
        <end position="247"/>
    </location>
</feature>
<evidence type="ECO:0000256" key="1">
    <source>
        <dbReference type="SAM" id="Coils"/>
    </source>
</evidence>
<dbReference type="RefSeq" id="WP_130966013.1">
    <property type="nucleotide sequence ID" value="NZ_SIXI01000001.1"/>
</dbReference>
<feature type="compositionally biased region" description="Basic and acidic residues" evidence="2">
    <location>
        <begin position="169"/>
        <end position="184"/>
    </location>
</feature>
<dbReference type="AlphaFoldDB" id="A0A4Q9H1M4"/>
<protein>
    <submittedName>
        <fullName evidence="3">Uncharacterized protein</fullName>
    </submittedName>
</protein>
<organism evidence="3 4">
    <name type="scientific">Aquabacterium lacunae</name>
    <dbReference type="NCBI Taxonomy" id="2528630"/>
    <lineage>
        <taxon>Bacteria</taxon>
        <taxon>Pseudomonadati</taxon>
        <taxon>Pseudomonadota</taxon>
        <taxon>Betaproteobacteria</taxon>
        <taxon>Burkholderiales</taxon>
        <taxon>Aquabacterium</taxon>
    </lineage>
</organism>
<keyword evidence="4" id="KW-1185">Reference proteome</keyword>
<evidence type="ECO:0000313" key="3">
    <source>
        <dbReference type="EMBL" id="TBO34063.1"/>
    </source>
</evidence>
<proteinExistence type="predicted"/>
<dbReference type="Proteomes" id="UP000292120">
    <property type="component" value="Unassembled WGS sequence"/>
</dbReference>
<comment type="caution">
    <text evidence="3">The sequence shown here is derived from an EMBL/GenBank/DDBJ whole genome shotgun (WGS) entry which is preliminary data.</text>
</comment>
<dbReference type="EMBL" id="SIXI01000001">
    <property type="protein sequence ID" value="TBO34063.1"/>
    <property type="molecule type" value="Genomic_DNA"/>
</dbReference>
<evidence type="ECO:0000256" key="2">
    <source>
        <dbReference type="SAM" id="MobiDB-lite"/>
    </source>
</evidence>
<keyword evidence="1" id="KW-0175">Coiled coil</keyword>